<dbReference type="SUPFAM" id="SSF55753">
    <property type="entry name" value="Actin depolymerizing proteins"/>
    <property type="match status" value="2"/>
</dbReference>
<feature type="domain" description="Gelsolin-like" evidence="1">
    <location>
        <begin position="321"/>
        <end position="379"/>
    </location>
</feature>
<feature type="domain" description="Gelsolin-like" evidence="1">
    <location>
        <begin position="63"/>
        <end position="136"/>
    </location>
</feature>
<dbReference type="PANTHER" id="PTHR11977">
    <property type="entry name" value="VILLIN"/>
    <property type="match status" value="1"/>
</dbReference>
<organism evidence="2 3">
    <name type="scientific">Suillus subaureus</name>
    <dbReference type="NCBI Taxonomy" id="48587"/>
    <lineage>
        <taxon>Eukaryota</taxon>
        <taxon>Fungi</taxon>
        <taxon>Dikarya</taxon>
        <taxon>Basidiomycota</taxon>
        <taxon>Agaricomycotina</taxon>
        <taxon>Agaricomycetes</taxon>
        <taxon>Agaricomycetidae</taxon>
        <taxon>Boletales</taxon>
        <taxon>Suillineae</taxon>
        <taxon>Suillaceae</taxon>
        <taxon>Suillus</taxon>
    </lineage>
</organism>
<dbReference type="GO" id="GO:0008154">
    <property type="term" value="P:actin polymerization or depolymerization"/>
    <property type="evidence" value="ECO:0007669"/>
    <property type="project" value="TreeGrafter"/>
</dbReference>
<dbReference type="InterPro" id="IPR029006">
    <property type="entry name" value="ADF-H/Gelsolin-like_dom_sf"/>
</dbReference>
<dbReference type="SMART" id="SM00262">
    <property type="entry name" value="GEL"/>
    <property type="match status" value="2"/>
</dbReference>
<comment type="caution">
    <text evidence="2">The sequence shown here is derived from an EMBL/GenBank/DDBJ whole genome shotgun (WGS) entry which is preliminary data.</text>
</comment>
<gene>
    <name evidence="2" type="ORF">BJ212DRAFT_1268989</name>
</gene>
<reference evidence="2" key="1">
    <citation type="journal article" date="2020" name="New Phytol.">
        <title>Comparative genomics reveals dynamic genome evolution in host specialist ectomycorrhizal fungi.</title>
        <authorList>
            <person name="Lofgren L.A."/>
            <person name="Nguyen N.H."/>
            <person name="Vilgalys R."/>
            <person name="Ruytinx J."/>
            <person name="Liao H.L."/>
            <person name="Branco S."/>
            <person name="Kuo A."/>
            <person name="LaButti K."/>
            <person name="Lipzen A."/>
            <person name="Andreopoulos W."/>
            <person name="Pangilinan J."/>
            <person name="Riley R."/>
            <person name="Hundley H."/>
            <person name="Na H."/>
            <person name="Barry K."/>
            <person name="Grigoriev I.V."/>
            <person name="Stajich J.E."/>
            <person name="Kennedy P.G."/>
        </authorList>
    </citation>
    <scope>NUCLEOTIDE SEQUENCE</scope>
    <source>
        <strain evidence="2">MN1</strain>
    </source>
</reference>
<dbReference type="GO" id="GO:0051015">
    <property type="term" value="F:actin filament binding"/>
    <property type="evidence" value="ECO:0007669"/>
    <property type="project" value="InterPro"/>
</dbReference>
<dbReference type="OrthoDB" id="6375767at2759"/>
<dbReference type="PANTHER" id="PTHR11977:SF130">
    <property type="entry name" value="SEVERIN"/>
    <property type="match status" value="1"/>
</dbReference>
<dbReference type="InterPro" id="IPR007122">
    <property type="entry name" value="Villin/Gelsolin"/>
</dbReference>
<dbReference type="GO" id="GO:0005737">
    <property type="term" value="C:cytoplasm"/>
    <property type="evidence" value="ECO:0007669"/>
    <property type="project" value="TreeGrafter"/>
</dbReference>
<dbReference type="GO" id="GO:0015629">
    <property type="term" value="C:actin cytoskeleton"/>
    <property type="evidence" value="ECO:0007669"/>
    <property type="project" value="TreeGrafter"/>
</dbReference>
<dbReference type="InterPro" id="IPR007123">
    <property type="entry name" value="Gelsolin-like_dom"/>
</dbReference>
<dbReference type="GeneID" id="64624791"/>
<dbReference type="Proteomes" id="UP000807769">
    <property type="component" value="Unassembled WGS sequence"/>
</dbReference>
<name>A0A9P7EDN9_9AGAM</name>
<protein>
    <recommendedName>
        <fullName evidence="1">Gelsolin-like domain-containing protein</fullName>
    </recommendedName>
</protein>
<dbReference type="RefSeq" id="XP_041194371.1">
    <property type="nucleotide sequence ID" value="XM_041330774.1"/>
</dbReference>
<dbReference type="Pfam" id="PF00626">
    <property type="entry name" value="Gelsolin"/>
    <property type="match status" value="2"/>
</dbReference>
<keyword evidence="3" id="KW-1185">Reference proteome</keyword>
<accession>A0A9P7EDN9</accession>
<evidence type="ECO:0000313" key="3">
    <source>
        <dbReference type="Proteomes" id="UP000807769"/>
    </source>
</evidence>
<dbReference type="AlphaFoldDB" id="A0A9P7EDN9"/>
<dbReference type="Gene3D" id="3.40.20.10">
    <property type="entry name" value="Severin"/>
    <property type="match status" value="2"/>
</dbReference>
<sequence length="409" mass="46630">MPAYNVRDSNIALLGSDLERRVREHAGAKESAWAKAGVQPGFQIWRVEKFAIVDCSDWVAHEKKYGTFYDGDSYIVLHTYQDGKDSPLRYDLHFWQGEHTTLDQAATAAFKAAELEEHLGSKVTQYREIQNYESPRYLSYFPHFMILHGGVSTGWHNILTMLPEDEKKIYTMVTTRDKVLKTRSEDGKQLIVREIPLEGLAMRQGIVYVLDKGPLYWQYNTKKSTAWARYKAAEYMMYLGQWRVPQTKFQVFGECIPRIYCDSVRINDNCVDEGTPDEGEFLQAAGITSPVMDIPLPPNQGTPIDPPLLYRLIGDVHGWQVVAVAAQKTSLQSDGVYILDDHAFPAVYTWLGKNVPEPRRRLALQYAQNYLNDKLAKEGEHVQVATTLVKVNEDVEPASFLDAFNPRTI</sequence>
<evidence type="ECO:0000259" key="1">
    <source>
        <dbReference type="Pfam" id="PF00626"/>
    </source>
</evidence>
<dbReference type="EMBL" id="JABBWG010000011">
    <property type="protein sequence ID" value="KAG1818499.1"/>
    <property type="molecule type" value="Genomic_DNA"/>
</dbReference>
<proteinExistence type="predicted"/>
<evidence type="ECO:0000313" key="2">
    <source>
        <dbReference type="EMBL" id="KAG1818499.1"/>
    </source>
</evidence>